<dbReference type="AlphaFoldDB" id="A0A420WEW9"/>
<accession>A0A420WEW9</accession>
<protein>
    <submittedName>
        <fullName evidence="3">LytTr DNA-binding domain-containing protein</fullName>
    </submittedName>
</protein>
<feature type="transmembrane region" description="Helical" evidence="1">
    <location>
        <begin position="72"/>
        <end position="93"/>
    </location>
</feature>
<dbReference type="RefSeq" id="WP_233345656.1">
    <property type="nucleotide sequence ID" value="NZ_RBII01000002.1"/>
</dbReference>
<evidence type="ECO:0000313" key="3">
    <source>
        <dbReference type="EMBL" id="RKQ69521.1"/>
    </source>
</evidence>
<reference evidence="3 4" key="1">
    <citation type="submission" date="2018-10" db="EMBL/GenBank/DDBJ databases">
        <title>Genomic Encyclopedia of Type Strains, Phase IV (KMG-IV): sequencing the most valuable type-strain genomes for metagenomic binning, comparative biology and taxonomic classification.</title>
        <authorList>
            <person name="Goeker M."/>
        </authorList>
    </citation>
    <scope>NUCLEOTIDE SEQUENCE [LARGE SCALE GENOMIC DNA]</scope>
    <source>
        <strain evidence="3 4">DSM 22008</strain>
    </source>
</reference>
<dbReference type="Proteomes" id="UP000282211">
    <property type="component" value="Unassembled WGS sequence"/>
</dbReference>
<evidence type="ECO:0000259" key="2">
    <source>
        <dbReference type="PROSITE" id="PS50930"/>
    </source>
</evidence>
<dbReference type="GO" id="GO:0003677">
    <property type="term" value="F:DNA binding"/>
    <property type="evidence" value="ECO:0007669"/>
    <property type="project" value="UniProtKB-KW"/>
</dbReference>
<evidence type="ECO:0000256" key="1">
    <source>
        <dbReference type="SAM" id="Phobius"/>
    </source>
</evidence>
<feature type="transmembrane region" description="Helical" evidence="1">
    <location>
        <begin position="40"/>
        <end position="60"/>
    </location>
</feature>
<dbReference type="PROSITE" id="PS50930">
    <property type="entry name" value="HTH_LYTTR"/>
    <property type="match status" value="1"/>
</dbReference>
<dbReference type="EMBL" id="RBII01000002">
    <property type="protein sequence ID" value="RKQ69521.1"/>
    <property type="molecule type" value="Genomic_DNA"/>
</dbReference>
<evidence type="ECO:0000313" key="4">
    <source>
        <dbReference type="Proteomes" id="UP000282211"/>
    </source>
</evidence>
<organism evidence="3 4">
    <name type="scientific">Litorimonas taeanensis</name>
    <dbReference type="NCBI Taxonomy" id="568099"/>
    <lineage>
        <taxon>Bacteria</taxon>
        <taxon>Pseudomonadati</taxon>
        <taxon>Pseudomonadota</taxon>
        <taxon>Alphaproteobacteria</taxon>
        <taxon>Maricaulales</taxon>
        <taxon>Robiginitomaculaceae</taxon>
    </lineage>
</organism>
<feature type="transmembrane region" description="Helical" evidence="1">
    <location>
        <begin position="99"/>
        <end position="121"/>
    </location>
</feature>
<keyword evidence="1" id="KW-1133">Transmembrane helix</keyword>
<keyword evidence="3" id="KW-0238">DNA-binding</keyword>
<dbReference type="InParanoid" id="A0A420WEW9"/>
<keyword evidence="1" id="KW-0472">Membrane</keyword>
<feature type="domain" description="HTH LytTR-type" evidence="2">
    <location>
        <begin position="141"/>
        <end position="240"/>
    </location>
</feature>
<sequence>MKALVKKLYPLLLTSIIAGIVLSILGPFGTSHLPFLKSAIYWIGLCVAGGLGAGLVDYMSTHFKWRLNLWQLTFGQSIGATIFVCATMLLAFPQYTLKGLLLTAFYVWVIGIVICFIGALLKASKTQTTPIYAEPQRSALLERLPYNLREAEIYALSAEDHYVRIHTDKGDEMVLMRLSDAIKETHPLNGVQTHRSWWVAKAGVESIVRKNGKIILTLKNANTAPVSRNGSKAVKEAGWI</sequence>
<gene>
    <name evidence="3" type="ORF">DES40_2322</name>
</gene>
<proteinExistence type="predicted"/>
<comment type="caution">
    <text evidence="3">The sequence shown here is derived from an EMBL/GenBank/DDBJ whole genome shotgun (WGS) entry which is preliminary data.</text>
</comment>
<dbReference type="Gene3D" id="2.40.50.1020">
    <property type="entry name" value="LytTr DNA-binding domain"/>
    <property type="match status" value="1"/>
</dbReference>
<dbReference type="Pfam" id="PF04397">
    <property type="entry name" value="LytTR"/>
    <property type="match status" value="1"/>
</dbReference>
<feature type="transmembrane region" description="Helical" evidence="1">
    <location>
        <begin position="9"/>
        <end position="28"/>
    </location>
</feature>
<keyword evidence="4" id="KW-1185">Reference proteome</keyword>
<name>A0A420WEW9_9PROT</name>
<keyword evidence="1" id="KW-0812">Transmembrane</keyword>
<dbReference type="SMART" id="SM00850">
    <property type="entry name" value="LytTR"/>
    <property type="match status" value="1"/>
</dbReference>
<dbReference type="InterPro" id="IPR007492">
    <property type="entry name" value="LytTR_DNA-bd_dom"/>
</dbReference>